<dbReference type="CDD" id="cd01173">
    <property type="entry name" value="pyridoxal_pyridoxamine_kinase"/>
    <property type="match status" value="1"/>
</dbReference>
<dbReference type="EMBL" id="JAAAIM010000131">
    <property type="protein sequence ID" value="KAG0294101.1"/>
    <property type="molecule type" value="Genomic_DNA"/>
</dbReference>
<evidence type="ECO:0000313" key="8">
    <source>
        <dbReference type="EMBL" id="KAG0294101.1"/>
    </source>
</evidence>
<proteinExistence type="inferred from homology"/>
<comment type="similarity">
    <text evidence="1">Belongs to the pyridoxine kinase family.</text>
</comment>
<keyword evidence="5 8" id="KW-0418">Kinase</keyword>
<reference evidence="8 9" key="1">
    <citation type="journal article" date="2020" name="Fungal Divers.">
        <title>Resolving the Mortierellaceae phylogeny through synthesis of multi-gene phylogenetics and phylogenomics.</title>
        <authorList>
            <person name="Vandepol N."/>
            <person name="Liber J."/>
            <person name="Desiro A."/>
            <person name="Na H."/>
            <person name="Kennedy M."/>
            <person name="Barry K."/>
            <person name="Grigoriev I.V."/>
            <person name="Miller A.N."/>
            <person name="O'Donnell K."/>
            <person name="Stajich J.E."/>
            <person name="Bonito G."/>
        </authorList>
    </citation>
    <scope>NUCLEOTIDE SEQUENCE [LARGE SCALE GENOMIC DNA]</scope>
    <source>
        <strain evidence="8 9">AD045</strain>
    </source>
</reference>
<dbReference type="PANTHER" id="PTHR10534">
    <property type="entry name" value="PYRIDOXAL KINASE"/>
    <property type="match status" value="1"/>
</dbReference>
<name>A0ABQ7K9Q6_9FUNG</name>
<evidence type="ECO:0000256" key="2">
    <source>
        <dbReference type="ARBA" id="ARBA00012104"/>
    </source>
</evidence>
<dbReference type="GO" id="GO:0016301">
    <property type="term" value="F:kinase activity"/>
    <property type="evidence" value="ECO:0007669"/>
    <property type="project" value="UniProtKB-KW"/>
</dbReference>
<dbReference type="Pfam" id="PF08543">
    <property type="entry name" value="Phos_pyr_kin"/>
    <property type="match status" value="1"/>
</dbReference>
<evidence type="ECO:0000256" key="3">
    <source>
        <dbReference type="ARBA" id="ARBA00022679"/>
    </source>
</evidence>
<evidence type="ECO:0000256" key="6">
    <source>
        <dbReference type="ARBA" id="ARBA00022840"/>
    </source>
</evidence>
<evidence type="ECO:0000256" key="1">
    <source>
        <dbReference type="ARBA" id="ARBA00008805"/>
    </source>
</evidence>
<comment type="caution">
    <text evidence="8">The sequence shown here is derived from an EMBL/GenBank/DDBJ whole genome shotgun (WGS) entry which is preliminary data.</text>
</comment>
<keyword evidence="6" id="KW-0067">ATP-binding</keyword>
<gene>
    <name evidence="8" type="primary">BUD16</name>
    <name evidence="8" type="ORF">BGZ96_001788</name>
</gene>
<keyword evidence="4" id="KW-0547">Nucleotide-binding</keyword>
<organism evidence="8 9">
    <name type="scientific">Linnemannia gamsii</name>
    <dbReference type="NCBI Taxonomy" id="64522"/>
    <lineage>
        <taxon>Eukaryota</taxon>
        <taxon>Fungi</taxon>
        <taxon>Fungi incertae sedis</taxon>
        <taxon>Mucoromycota</taxon>
        <taxon>Mortierellomycotina</taxon>
        <taxon>Mortierellomycetes</taxon>
        <taxon>Mortierellales</taxon>
        <taxon>Mortierellaceae</taxon>
        <taxon>Linnemannia</taxon>
    </lineage>
</organism>
<dbReference type="NCBIfam" id="TIGR00687">
    <property type="entry name" value="pyridox_kin"/>
    <property type="match status" value="1"/>
</dbReference>
<feature type="domain" description="Pyridoxamine kinase/Phosphomethylpyrimidine kinase" evidence="7">
    <location>
        <begin position="78"/>
        <end position="190"/>
    </location>
</feature>
<keyword evidence="3" id="KW-0808">Transferase</keyword>
<dbReference type="InterPro" id="IPR004625">
    <property type="entry name" value="PyrdxlKinase"/>
</dbReference>
<dbReference type="Gene3D" id="3.40.1190.20">
    <property type="match status" value="1"/>
</dbReference>
<accession>A0ABQ7K9Q6</accession>
<protein>
    <recommendedName>
        <fullName evidence="2">pyridoxal kinase</fullName>
        <ecNumber evidence="2">2.7.1.35</ecNumber>
    </recommendedName>
</protein>
<sequence>MTSRRVLSIQSHIVSGYCGNKAATFPLQLLGFDVDVMNTVNFSNHTGYPSWTGEKATGEQLTKLFEGLQASGLVDYTHILTGYIGSSQNLAAVTEIIAKLENHGNPFFVLDPVMGDNGQLYVQPDVIPIYKELMKFAKAITPNQFEAEVLTDKKITDVKSCMEVIDILHDAGVENVVITSVSLSPTDVATHHAFGQNGVTANGSSKKEEEAEDESMYCVCSSRRSMEDISRVFAIGFPTYEGYFTGTGDLFSALLVARLDEAVQQEAGSSQEKPSSLTNGHHAAKKETALSRACIKVVATMRAVVLRTYQAQKGTTGRSLDRTLASSAAVVKRCELQLIQSKRDIEHPDETDVHAIELRRE</sequence>
<evidence type="ECO:0000256" key="4">
    <source>
        <dbReference type="ARBA" id="ARBA00022741"/>
    </source>
</evidence>
<evidence type="ECO:0000313" key="9">
    <source>
        <dbReference type="Proteomes" id="UP001194696"/>
    </source>
</evidence>
<keyword evidence="9" id="KW-1185">Reference proteome</keyword>
<dbReference type="InterPro" id="IPR013749">
    <property type="entry name" value="PM/HMP-P_kinase-1"/>
</dbReference>
<evidence type="ECO:0000259" key="7">
    <source>
        <dbReference type="Pfam" id="PF08543"/>
    </source>
</evidence>
<dbReference type="SUPFAM" id="SSF53613">
    <property type="entry name" value="Ribokinase-like"/>
    <property type="match status" value="1"/>
</dbReference>
<evidence type="ECO:0000256" key="5">
    <source>
        <dbReference type="ARBA" id="ARBA00022777"/>
    </source>
</evidence>
<dbReference type="PANTHER" id="PTHR10534:SF2">
    <property type="entry name" value="PYRIDOXAL KINASE"/>
    <property type="match status" value="1"/>
</dbReference>
<dbReference type="EC" id="2.7.1.35" evidence="2"/>
<dbReference type="InterPro" id="IPR029056">
    <property type="entry name" value="Ribokinase-like"/>
</dbReference>
<dbReference type="Proteomes" id="UP001194696">
    <property type="component" value="Unassembled WGS sequence"/>
</dbReference>